<comment type="caution">
    <text evidence="1">The sequence shown here is derived from an EMBL/GenBank/DDBJ whole genome shotgun (WGS) entry which is preliminary data.</text>
</comment>
<protein>
    <recommendedName>
        <fullName evidence="3">Prepilin-type N-terminal cleavage/methylation domain-containing protein</fullName>
    </recommendedName>
</protein>
<evidence type="ECO:0008006" key="3">
    <source>
        <dbReference type="Google" id="ProtNLM"/>
    </source>
</evidence>
<organism evidence="1 2">
    <name type="scientific">Aeromonas veronii</name>
    <dbReference type="NCBI Taxonomy" id="654"/>
    <lineage>
        <taxon>Bacteria</taxon>
        <taxon>Pseudomonadati</taxon>
        <taxon>Pseudomonadota</taxon>
        <taxon>Gammaproteobacteria</taxon>
        <taxon>Aeromonadales</taxon>
        <taxon>Aeromonadaceae</taxon>
        <taxon>Aeromonas</taxon>
    </lineage>
</organism>
<dbReference type="AlphaFoldDB" id="A0A2T4MZH3"/>
<accession>A0A2T4MZH3</accession>
<dbReference type="RefSeq" id="WP_107683872.1">
    <property type="nucleotide sequence ID" value="NZ_PZKL01000037.1"/>
</dbReference>
<name>A0A2T4MZH3_AERVE</name>
<sequence>MKNKGFTLLELLLVIGITTSMAIVSFQDKMLETEQYQARKLGMELFQYNSAVQNYLAHQSGNPNPKSLEKTHIGVKWLKSTSCGGESDKEWLSCNFLGYTNGKTSFGRLSFSTTIVYENNNVLTARTVMSKLNVGTAGKNQERADLSGLAAMVASGAYAVSEDGRAASAQDSTIVYCPDTSIPTASTAACQGEKGVIVMIGRNQSSSDRWLRVDHGNVMQNALEFRTGDSTPSTQSELSAIDGFNRQIRNVARIYNLGDSNSNSSSDNLYLGKKYGNAAKSMATLANNAVIVDADQEILGRLVVSSSIQAKGNISTEKDISAKGNISSDGKITANQDIESKKNIYANGNLISAGDANIGNTLNVTRDAAINGAATINGIVTAKSKMAVGDDATFNGNIFGKKSIFVDQNGTFNGIVSTQRLVDANNNGYYVDPSDTSRLNSVNANYLKSYGDISSDGSIYANGNMSANGNVSSGNIASGKYILPNQVVGVNSSCAGLPSGTIAKSPQGEILSCQSGIWAGSKSDMQTFSGNSSISGLTPYKKYLVTVYGITDDKGERGAWLGPVKVTNSSGGVIDTTSSLDINWMDGNTPQSAVFIINAPYDGVIYGYTDNDNAALNMKAVSLN</sequence>
<gene>
    <name evidence="1" type="ORF">DAA48_15580</name>
</gene>
<dbReference type="PROSITE" id="PS00409">
    <property type="entry name" value="PROKAR_NTER_METHYL"/>
    <property type="match status" value="1"/>
</dbReference>
<reference evidence="1 2" key="1">
    <citation type="submission" date="2018-03" db="EMBL/GenBank/DDBJ databases">
        <title>Aeromonas veronii whole genome sequencing and analysis.</title>
        <authorList>
            <person name="Xie H."/>
            <person name="Liu T."/>
            <person name="Wang K."/>
        </authorList>
    </citation>
    <scope>NUCLEOTIDE SEQUENCE [LARGE SCALE GENOMIC DNA]</scope>
    <source>
        <strain evidence="1 2">XH.VA.1</strain>
    </source>
</reference>
<dbReference type="InterPro" id="IPR012902">
    <property type="entry name" value="N_methyl_site"/>
</dbReference>
<dbReference type="Proteomes" id="UP000241986">
    <property type="component" value="Unassembled WGS sequence"/>
</dbReference>
<evidence type="ECO:0000313" key="2">
    <source>
        <dbReference type="Proteomes" id="UP000241986"/>
    </source>
</evidence>
<dbReference type="EMBL" id="PZKL01000037">
    <property type="protein sequence ID" value="PTH79990.1"/>
    <property type="molecule type" value="Genomic_DNA"/>
</dbReference>
<evidence type="ECO:0000313" key="1">
    <source>
        <dbReference type="EMBL" id="PTH79990.1"/>
    </source>
</evidence>
<proteinExistence type="predicted"/>